<evidence type="ECO:0000313" key="4">
    <source>
        <dbReference type="EMBL" id="KZO98670.1"/>
    </source>
</evidence>
<dbReference type="SMART" id="SM00240">
    <property type="entry name" value="FHA"/>
    <property type="match status" value="1"/>
</dbReference>
<dbReference type="PROSITE" id="PS50006">
    <property type="entry name" value="FHA_DOMAIN"/>
    <property type="match status" value="1"/>
</dbReference>
<dbReference type="GO" id="GO:0005737">
    <property type="term" value="C:cytoplasm"/>
    <property type="evidence" value="ECO:0007669"/>
    <property type="project" value="TreeGrafter"/>
</dbReference>
<dbReference type="Proteomes" id="UP000076738">
    <property type="component" value="Unassembled WGS sequence"/>
</dbReference>
<evidence type="ECO:0000256" key="2">
    <source>
        <dbReference type="SAM" id="MobiDB-lite"/>
    </source>
</evidence>
<feature type="domain" description="FHA" evidence="3">
    <location>
        <begin position="29"/>
        <end position="85"/>
    </location>
</feature>
<evidence type="ECO:0000259" key="3">
    <source>
        <dbReference type="PROSITE" id="PS50006"/>
    </source>
</evidence>
<feature type="compositionally biased region" description="Polar residues" evidence="2">
    <location>
        <begin position="147"/>
        <end position="161"/>
    </location>
</feature>
<dbReference type="PANTHER" id="PTHR15715">
    <property type="entry name" value="CENTROSOMAL PROTEIN OF 170 KDA"/>
    <property type="match status" value="1"/>
</dbReference>
<dbReference type="InterPro" id="IPR000253">
    <property type="entry name" value="FHA_dom"/>
</dbReference>
<feature type="coiled-coil region" evidence="1">
    <location>
        <begin position="267"/>
        <end position="294"/>
    </location>
</feature>
<reference evidence="4 5" key="1">
    <citation type="journal article" date="2016" name="Mol. Biol. Evol.">
        <title>Comparative Genomics of Early-Diverging Mushroom-Forming Fungi Provides Insights into the Origins of Lignocellulose Decay Capabilities.</title>
        <authorList>
            <person name="Nagy L.G."/>
            <person name="Riley R."/>
            <person name="Tritt A."/>
            <person name="Adam C."/>
            <person name="Daum C."/>
            <person name="Floudas D."/>
            <person name="Sun H."/>
            <person name="Yadav J.S."/>
            <person name="Pangilinan J."/>
            <person name="Larsson K.H."/>
            <person name="Matsuura K."/>
            <person name="Barry K."/>
            <person name="Labutti K."/>
            <person name="Kuo R."/>
            <person name="Ohm R.A."/>
            <person name="Bhattacharya S.S."/>
            <person name="Shirouzu T."/>
            <person name="Yoshinaga Y."/>
            <person name="Martin F.M."/>
            <person name="Grigoriev I.V."/>
            <person name="Hibbett D.S."/>
        </authorList>
    </citation>
    <scope>NUCLEOTIDE SEQUENCE [LARGE SCALE GENOMIC DNA]</scope>
    <source>
        <strain evidence="4 5">TUFC12733</strain>
    </source>
</reference>
<sequence length="296" mass="32771">MAAQIPALHLYPLNDSFVPKQISLAQGRVRIGRQTNARTVPGERNGYFDSKVLSRMHAEVWEENGKILIKDVKSSNGTFINSERLSPEGAESEPFELKSEDIVEFGIDIVGEDNRTIVHHKVAAKVYCILNPEDLLASQREMQYLRNPSNRLPHPQQVQGQTLGGMGSARAPGKSGLTFDHLLSRLQGEIVKSRETGNELNMIGREMGEIGDTLSGGLPQHPPPPPPHPHPPQREASSSNVMLNTLQSQLHETRASLASHADKVRTLESLLAEHDALKREVAGMREAMEESRRLVE</sequence>
<evidence type="ECO:0000313" key="5">
    <source>
        <dbReference type="Proteomes" id="UP000076738"/>
    </source>
</evidence>
<dbReference type="InterPro" id="IPR051176">
    <property type="entry name" value="Cent_Immune-Sig_Mod"/>
</dbReference>
<dbReference type="Pfam" id="PF00498">
    <property type="entry name" value="FHA"/>
    <property type="match status" value="1"/>
</dbReference>
<accession>A0A167PDI1</accession>
<dbReference type="OrthoDB" id="687730at2759"/>
<dbReference type="STRING" id="1330018.A0A167PDI1"/>
<feature type="region of interest" description="Disordered" evidence="2">
    <location>
        <begin position="147"/>
        <end position="176"/>
    </location>
</feature>
<name>A0A167PDI1_CALVF</name>
<keyword evidence="1" id="KW-0175">Coiled coil</keyword>
<dbReference type="Gene3D" id="2.60.200.20">
    <property type="match status" value="1"/>
</dbReference>
<gene>
    <name evidence="4" type="ORF">CALVIDRAFT_478477</name>
</gene>
<dbReference type="PANTHER" id="PTHR15715:SF37">
    <property type="entry name" value="LD47843P"/>
    <property type="match status" value="1"/>
</dbReference>
<dbReference type="SUPFAM" id="SSF49879">
    <property type="entry name" value="SMAD/FHA domain"/>
    <property type="match status" value="1"/>
</dbReference>
<proteinExistence type="predicted"/>
<dbReference type="EMBL" id="KV417275">
    <property type="protein sequence ID" value="KZO98670.1"/>
    <property type="molecule type" value="Genomic_DNA"/>
</dbReference>
<protein>
    <submittedName>
        <fullName evidence="4">SMAD/FHA domain-containing protein</fullName>
    </submittedName>
</protein>
<dbReference type="AlphaFoldDB" id="A0A167PDI1"/>
<feature type="non-terminal residue" evidence="4">
    <location>
        <position position="296"/>
    </location>
</feature>
<evidence type="ECO:0000256" key="1">
    <source>
        <dbReference type="SAM" id="Coils"/>
    </source>
</evidence>
<organism evidence="4 5">
    <name type="scientific">Calocera viscosa (strain TUFC12733)</name>
    <dbReference type="NCBI Taxonomy" id="1330018"/>
    <lineage>
        <taxon>Eukaryota</taxon>
        <taxon>Fungi</taxon>
        <taxon>Dikarya</taxon>
        <taxon>Basidiomycota</taxon>
        <taxon>Agaricomycotina</taxon>
        <taxon>Dacrymycetes</taxon>
        <taxon>Dacrymycetales</taxon>
        <taxon>Dacrymycetaceae</taxon>
        <taxon>Calocera</taxon>
    </lineage>
</organism>
<feature type="region of interest" description="Disordered" evidence="2">
    <location>
        <begin position="209"/>
        <end position="238"/>
    </location>
</feature>
<feature type="compositionally biased region" description="Pro residues" evidence="2">
    <location>
        <begin position="220"/>
        <end position="230"/>
    </location>
</feature>
<keyword evidence="5" id="KW-1185">Reference proteome</keyword>
<dbReference type="InterPro" id="IPR008984">
    <property type="entry name" value="SMAD_FHA_dom_sf"/>
</dbReference>